<evidence type="ECO:0000313" key="2">
    <source>
        <dbReference type="EMBL" id="SNR16973.1"/>
    </source>
</evidence>
<organism evidence="2 3">
    <name type="scientific">Tenacibaculum jejuense</name>
    <dbReference type="NCBI Taxonomy" id="584609"/>
    <lineage>
        <taxon>Bacteria</taxon>
        <taxon>Pseudomonadati</taxon>
        <taxon>Bacteroidota</taxon>
        <taxon>Flavobacteriia</taxon>
        <taxon>Flavobacteriales</taxon>
        <taxon>Flavobacteriaceae</taxon>
        <taxon>Tenacibaculum</taxon>
    </lineage>
</organism>
<dbReference type="KEGG" id="tje:TJEJU_3323"/>
<gene>
    <name evidence="2" type="ORF">TJEJU_3323</name>
</gene>
<dbReference type="Proteomes" id="UP000215214">
    <property type="component" value="Chromosome TJEJU"/>
</dbReference>
<dbReference type="EMBL" id="LT899436">
    <property type="protein sequence ID" value="SNR16973.1"/>
    <property type="molecule type" value="Genomic_DNA"/>
</dbReference>
<reference evidence="2 3" key="1">
    <citation type="submission" date="2017-07" db="EMBL/GenBank/DDBJ databases">
        <authorList>
            <person name="Sun Z.S."/>
            <person name="Albrecht U."/>
            <person name="Echele G."/>
            <person name="Lee C.C."/>
        </authorList>
    </citation>
    <scope>NUCLEOTIDE SEQUENCE [LARGE SCALE GENOMIC DNA]</scope>
    <source>
        <strain evidence="3">type strain: KCTC 22618</strain>
    </source>
</reference>
<evidence type="ECO:0000256" key="1">
    <source>
        <dbReference type="SAM" id="MobiDB-lite"/>
    </source>
</evidence>
<keyword evidence="3" id="KW-1185">Reference proteome</keyword>
<feature type="region of interest" description="Disordered" evidence="1">
    <location>
        <begin position="35"/>
        <end position="54"/>
    </location>
</feature>
<evidence type="ECO:0000313" key="3">
    <source>
        <dbReference type="Proteomes" id="UP000215214"/>
    </source>
</evidence>
<sequence>MISSLQIITIKFIIIMTSSILKLGKQLNLNQLKQITGGNKGKGNDNDNDDFTGHSGFNDIDKSFHYSCEDGHHHEFHSGLWYCVSDEQ</sequence>
<proteinExistence type="predicted"/>
<protein>
    <submittedName>
        <fullName evidence="2">Uncharacterized protein</fullName>
    </submittedName>
</protein>
<name>A0A238UCN6_9FLAO</name>
<dbReference type="AlphaFoldDB" id="A0A238UCN6"/>
<accession>A0A238UCN6</accession>